<proteinExistence type="inferred from homology"/>
<dbReference type="EMBL" id="JACHGR010000004">
    <property type="protein sequence ID" value="MBB6055534.1"/>
    <property type="molecule type" value="Genomic_DNA"/>
</dbReference>
<evidence type="ECO:0000256" key="5">
    <source>
        <dbReference type="ARBA" id="ARBA00022448"/>
    </source>
</evidence>
<evidence type="ECO:0000256" key="1">
    <source>
        <dbReference type="ARBA" id="ARBA00004418"/>
    </source>
</evidence>
<evidence type="ECO:0000256" key="8">
    <source>
        <dbReference type="ARBA" id="ARBA00022927"/>
    </source>
</evidence>
<dbReference type="InterPro" id="IPR004564">
    <property type="entry name" value="OM_lipoprot_carrier_LolA-like"/>
</dbReference>
<evidence type="ECO:0000313" key="12">
    <source>
        <dbReference type="Proteomes" id="UP000585721"/>
    </source>
</evidence>
<dbReference type="SUPFAM" id="SSF89392">
    <property type="entry name" value="Prokaryotic lipoproteins and lipoprotein localization factors"/>
    <property type="match status" value="1"/>
</dbReference>
<evidence type="ECO:0000256" key="6">
    <source>
        <dbReference type="ARBA" id="ARBA00022729"/>
    </source>
</evidence>
<feature type="chain" id="PRO_5033183715" description="Outer-membrane lipoprotein carrier protein" evidence="10">
    <location>
        <begin position="26"/>
        <end position="207"/>
    </location>
</feature>
<dbReference type="GO" id="GO:0042953">
    <property type="term" value="P:lipoprotein transport"/>
    <property type="evidence" value="ECO:0007669"/>
    <property type="project" value="InterPro"/>
</dbReference>
<dbReference type="Pfam" id="PF03548">
    <property type="entry name" value="LolA"/>
    <property type="match status" value="1"/>
</dbReference>
<keyword evidence="6 10" id="KW-0732">Signal</keyword>
<keyword evidence="7 10" id="KW-0574">Periplasm</keyword>
<evidence type="ECO:0000256" key="3">
    <source>
        <dbReference type="ARBA" id="ARBA00011245"/>
    </source>
</evidence>
<sequence precursor="true">MRTVAKWCTAGLTACIWSLSFNALADDSAVLKKKLAGLRQFSAHFEQEVLDAQGKPLQKGSGEMVLQRPDHFRWEAKQPDDNLILSDGKAVWLYDPFVEQVTVMNLSQAVVNTPFLLISSTDDKIWKNYLIDQDGSAFTITSKKKDQRIESLRMVFDSQNRITRMEVNEAQGQRSEFTLSSFNTNPAIKPDTFKFSTPEGVTVDDQR</sequence>
<dbReference type="Proteomes" id="UP000585721">
    <property type="component" value="Unassembled WGS sequence"/>
</dbReference>
<reference evidence="11 12" key="1">
    <citation type="submission" date="2020-08" db="EMBL/GenBank/DDBJ databases">
        <title>Genomic Encyclopedia of Type Strains, Phase IV (KMG-IV): sequencing the most valuable type-strain genomes for metagenomic binning, comparative biology and taxonomic classification.</title>
        <authorList>
            <person name="Goeker M."/>
        </authorList>
    </citation>
    <scope>NUCLEOTIDE SEQUENCE [LARGE SCALE GENOMIC DNA]</scope>
    <source>
        <strain evidence="11 12">DSM 22975</strain>
    </source>
</reference>
<dbReference type="CDD" id="cd16325">
    <property type="entry name" value="LolA"/>
    <property type="match status" value="1"/>
</dbReference>
<dbReference type="PANTHER" id="PTHR35869">
    <property type="entry name" value="OUTER-MEMBRANE LIPOPROTEIN CARRIER PROTEIN"/>
    <property type="match status" value="1"/>
</dbReference>
<organism evidence="11 12">
    <name type="scientific">Tolumonas osonensis</name>
    <dbReference type="NCBI Taxonomy" id="675874"/>
    <lineage>
        <taxon>Bacteria</taxon>
        <taxon>Pseudomonadati</taxon>
        <taxon>Pseudomonadota</taxon>
        <taxon>Gammaproteobacteria</taxon>
        <taxon>Aeromonadales</taxon>
        <taxon>Aeromonadaceae</taxon>
        <taxon>Tolumonas</taxon>
    </lineage>
</organism>
<keyword evidence="11" id="KW-0449">Lipoprotein</keyword>
<evidence type="ECO:0000256" key="10">
    <source>
        <dbReference type="HAMAP-Rule" id="MF_00240"/>
    </source>
</evidence>
<evidence type="ECO:0000256" key="7">
    <source>
        <dbReference type="ARBA" id="ARBA00022764"/>
    </source>
</evidence>
<keyword evidence="8 10" id="KW-0653">Protein transport</keyword>
<dbReference type="GO" id="GO:0044874">
    <property type="term" value="P:lipoprotein localization to outer membrane"/>
    <property type="evidence" value="ECO:0007669"/>
    <property type="project" value="UniProtKB-UniRule"/>
</dbReference>
<dbReference type="RefSeq" id="WP_223157811.1">
    <property type="nucleotide sequence ID" value="NZ_JACHGR010000004.1"/>
</dbReference>
<dbReference type="InterPro" id="IPR029046">
    <property type="entry name" value="LolA/LolB/LppX"/>
</dbReference>
<keyword evidence="9 10" id="KW-0143">Chaperone</keyword>
<dbReference type="InterPro" id="IPR018323">
    <property type="entry name" value="OM_lipoprot_carrier_LolA_Pbac"/>
</dbReference>
<evidence type="ECO:0000313" key="11">
    <source>
        <dbReference type="EMBL" id="MBB6055534.1"/>
    </source>
</evidence>
<keyword evidence="12" id="KW-1185">Reference proteome</keyword>
<dbReference type="Gene3D" id="2.50.20.10">
    <property type="entry name" value="Lipoprotein localisation LolA/LolB/LppX"/>
    <property type="match status" value="1"/>
</dbReference>
<dbReference type="GO" id="GO:0030288">
    <property type="term" value="C:outer membrane-bounded periplasmic space"/>
    <property type="evidence" value="ECO:0007669"/>
    <property type="project" value="TreeGrafter"/>
</dbReference>
<gene>
    <name evidence="10" type="primary">lolA</name>
    <name evidence="11" type="ORF">HNR75_001440</name>
</gene>
<protein>
    <recommendedName>
        <fullName evidence="4 10">Outer-membrane lipoprotein carrier protein</fullName>
    </recommendedName>
</protein>
<dbReference type="NCBIfam" id="TIGR00547">
    <property type="entry name" value="lolA"/>
    <property type="match status" value="1"/>
</dbReference>
<comment type="subcellular location">
    <subcellularLocation>
        <location evidence="1 10">Periplasm</location>
    </subcellularLocation>
</comment>
<dbReference type="HAMAP" id="MF_00240">
    <property type="entry name" value="LolA"/>
    <property type="match status" value="1"/>
</dbReference>
<dbReference type="PANTHER" id="PTHR35869:SF1">
    <property type="entry name" value="OUTER-MEMBRANE LIPOPROTEIN CARRIER PROTEIN"/>
    <property type="match status" value="1"/>
</dbReference>
<comment type="subunit">
    <text evidence="3 10">Monomer.</text>
</comment>
<accession>A0A841G8T2</accession>
<keyword evidence="5 10" id="KW-0813">Transport</keyword>
<comment type="caution">
    <text evidence="11">The sequence shown here is derived from an EMBL/GenBank/DDBJ whole genome shotgun (WGS) entry which is preliminary data.</text>
</comment>
<comment type="similarity">
    <text evidence="2 10">Belongs to the LolA family.</text>
</comment>
<evidence type="ECO:0000256" key="9">
    <source>
        <dbReference type="ARBA" id="ARBA00023186"/>
    </source>
</evidence>
<dbReference type="AlphaFoldDB" id="A0A841G8T2"/>
<name>A0A841G8T2_9GAMM</name>
<feature type="signal peptide" evidence="10">
    <location>
        <begin position="1"/>
        <end position="25"/>
    </location>
</feature>
<comment type="function">
    <text evidence="10">Participates in the translocation of lipoproteins from the inner membrane to the outer membrane. Only forms a complex with a lipoprotein if the residue after the N-terminal Cys is not an aspartate (The Asp acts as a targeting signal to indicate that the lipoprotein should stay in the inner membrane).</text>
</comment>
<evidence type="ECO:0000256" key="4">
    <source>
        <dbReference type="ARBA" id="ARBA00014035"/>
    </source>
</evidence>
<evidence type="ECO:0000256" key="2">
    <source>
        <dbReference type="ARBA" id="ARBA00007615"/>
    </source>
</evidence>